<evidence type="ECO:0000313" key="2">
    <source>
        <dbReference type="Proteomes" id="UP000770661"/>
    </source>
</evidence>
<accession>A0A8J5CZE3</accession>
<name>A0A8J5CZE3_CHIOP</name>
<dbReference type="EMBL" id="JACEEZ010007519">
    <property type="protein sequence ID" value="KAG0723992.1"/>
    <property type="molecule type" value="Genomic_DNA"/>
</dbReference>
<reference evidence="1" key="1">
    <citation type="submission" date="2020-07" db="EMBL/GenBank/DDBJ databases">
        <title>The High-quality genome of the commercially important snow crab, Chionoecetes opilio.</title>
        <authorList>
            <person name="Jeong J.-H."/>
            <person name="Ryu S."/>
        </authorList>
    </citation>
    <scope>NUCLEOTIDE SEQUENCE</scope>
    <source>
        <strain evidence="1">MADBK_172401_WGS</strain>
        <tissue evidence="1">Digestive gland</tissue>
    </source>
</reference>
<gene>
    <name evidence="1" type="ORF">GWK47_041562</name>
</gene>
<organism evidence="1 2">
    <name type="scientific">Chionoecetes opilio</name>
    <name type="common">Atlantic snow crab</name>
    <name type="synonym">Cancer opilio</name>
    <dbReference type="NCBI Taxonomy" id="41210"/>
    <lineage>
        <taxon>Eukaryota</taxon>
        <taxon>Metazoa</taxon>
        <taxon>Ecdysozoa</taxon>
        <taxon>Arthropoda</taxon>
        <taxon>Crustacea</taxon>
        <taxon>Multicrustacea</taxon>
        <taxon>Malacostraca</taxon>
        <taxon>Eumalacostraca</taxon>
        <taxon>Eucarida</taxon>
        <taxon>Decapoda</taxon>
        <taxon>Pleocyemata</taxon>
        <taxon>Brachyura</taxon>
        <taxon>Eubrachyura</taxon>
        <taxon>Majoidea</taxon>
        <taxon>Majidae</taxon>
        <taxon>Chionoecetes</taxon>
    </lineage>
</organism>
<comment type="caution">
    <text evidence="1">The sequence shown here is derived from an EMBL/GenBank/DDBJ whole genome shotgun (WGS) entry which is preliminary data.</text>
</comment>
<dbReference type="OrthoDB" id="6371674at2759"/>
<proteinExistence type="predicted"/>
<sequence>MKFTANAVFWVQRRTRNLGLERCRHQKKRERQHRLRGRTYTGCSLSNTDENRLKRKGCELYDHFSGAGFAYISFEEKALYLGLRKGRVQKHKRLGRNRVREPKDEGRRFILMSESFITSNRNLCRA</sequence>
<evidence type="ECO:0000313" key="1">
    <source>
        <dbReference type="EMBL" id="KAG0723992.1"/>
    </source>
</evidence>
<dbReference type="AlphaFoldDB" id="A0A8J5CZE3"/>
<dbReference type="Proteomes" id="UP000770661">
    <property type="component" value="Unassembled WGS sequence"/>
</dbReference>
<protein>
    <submittedName>
        <fullName evidence="1">Uncharacterized protein</fullName>
    </submittedName>
</protein>
<keyword evidence="2" id="KW-1185">Reference proteome</keyword>